<dbReference type="PROSITE" id="PS50097">
    <property type="entry name" value="BTB"/>
    <property type="match status" value="1"/>
</dbReference>
<comment type="caution">
    <text evidence="3">The sequence shown here is derived from an EMBL/GenBank/DDBJ whole genome shotgun (WGS) entry which is preliminary data.</text>
</comment>
<dbReference type="PROSITE" id="PS50144">
    <property type="entry name" value="MATH"/>
    <property type="match status" value="1"/>
</dbReference>
<dbReference type="InterPro" id="IPR000210">
    <property type="entry name" value="BTB/POZ_dom"/>
</dbReference>
<accession>A0ABD3PVB7</accession>
<evidence type="ECO:0000313" key="4">
    <source>
        <dbReference type="Proteomes" id="UP001530400"/>
    </source>
</evidence>
<dbReference type="Pfam" id="PF22486">
    <property type="entry name" value="MATH_2"/>
    <property type="match status" value="1"/>
</dbReference>
<dbReference type="InterPro" id="IPR002083">
    <property type="entry name" value="MATH/TRAF_dom"/>
</dbReference>
<dbReference type="InterPro" id="IPR011333">
    <property type="entry name" value="SKP1/BTB/POZ_sf"/>
</dbReference>
<gene>
    <name evidence="3" type="ORF">ACHAWO_013627</name>
</gene>
<name>A0ABD3PVB7_9STRA</name>
<dbReference type="Gene3D" id="1.25.40.420">
    <property type="match status" value="1"/>
</dbReference>
<dbReference type="Pfam" id="PF00651">
    <property type="entry name" value="BTB"/>
    <property type="match status" value="1"/>
</dbReference>
<dbReference type="EMBL" id="JALLPJ020000470">
    <property type="protein sequence ID" value="KAL3791196.1"/>
    <property type="molecule type" value="Genomic_DNA"/>
</dbReference>
<dbReference type="SUPFAM" id="SSF54695">
    <property type="entry name" value="POZ domain"/>
    <property type="match status" value="1"/>
</dbReference>
<dbReference type="Proteomes" id="UP001530400">
    <property type="component" value="Unassembled WGS sequence"/>
</dbReference>
<evidence type="ECO:0000313" key="3">
    <source>
        <dbReference type="EMBL" id="KAL3791196.1"/>
    </source>
</evidence>
<dbReference type="Gene3D" id="3.30.710.10">
    <property type="entry name" value="Potassium Channel Kv1.1, Chain A"/>
    <property type="match status" value="1"/>
</dbReference>
<dbReference type="InterPro" id="IPR008974">
    <property type="entry name" value="TRAF-like"/>
</dbReference>
<dbReference type="AlphaFoldDB" id="A0ABD3PVB7"/>
<sequence>MSYSGAHLNVHVGSPTAKFPVEDVKLVHFHNFKSLKTARDELIESPEFECAGHKWKLQLYIAENDGDTFDGFIAVYLFSVLPSESSEIRLADVSFNIKKSDGQNYLVGESDWMSCCDFGPFTFTSVQPSDGTDWFVKYRGLFDEDSDVLEFGTLTIEVRMRLDLDHYCHDDKPQTSLTDNMLKLFLEENTEDVAFKVKGKIVKAHKTVLRAHAKELAELCEAFDLSNPMRINDVDHDTFQLMIGFVYGEKILTETWKEQVQYIVDPTKQKQSILFASGKYGVTALKSKAEAWCVKFLELNSNTAIDHLLYADANSLPLLKKAAMDYITCHGKQIMTCESFQLLKESPVLMEEVMRELIEQLETLKRKRDE</sequence>
<feature type="domain" description="BTB" evidence="1">
    <location>
        <begin position="191"/>
        <end position="255"/>
    </location>
</feature>
<dbReference type="SMART" id="SM00225">
    <property type="entry name" value="BTB"/>
    <property type="match status" value="1"/>
</dbReference>
<feature type="domain" description="MATH" evidence="2">
    <location>
        <begin position="22"/>
        <end position="160"/>
    </location>
</feature>
<keyword evidence="4" id="KW-1185">Reference proteome</keyword>
<dbReference type="PANTHER" id="PTHR24413">
    <property type="entry name" value="SPECKLE-TYPE POZ PROTEIN"/>
    <property type="match status" value="1"/>
</dbReference>
<dbReference type="Gene3D" id="2.60.210.10">
    <property type="entry name" value="Apoptosis, Tumor Necrosis Factor Receptor Associated Protein 2, Chain A"/>
    <property type="match status" value="1"/>
</dbReference>
<reference evidence="3 4" key="1">
    <citation type="submission" date="2024-10" db="EMBL/GenBank/DDBJ databases">
        <title>Updated reference genomes for cyclostephanoid diatoms.</title>
        <authorList>
            <person name="Roberts W.R."/>
            <person name="Alverson A.J."/>
        </authorList>
    </citation>
    <scope>NUCLEOTIDE SEQUENCE [LARGE SCALE GENOMIC DNA]</scope>
    <source>
        <strain evidence="3 4">AJA010-31</strain>
    </source>
</reference>
<protein>
    <recommendedName>
        <fullName evidence="5">BTB domain-containing protein</fullName>
    </recommendedName>
</protein>
<evidence type="ECO:0000259" key="2">
    <source>
        <dbReference type="PROSITE" id="PS50144"/>
    </source>
</evidence>
<evidence type="ECO:0008006" key="5">
    <source>
        <dbReference type="Google" id="ProtNLM"/>
    </source>
</evidence>
<proteinExistence type="predicted"/>
<dbReference type="SUPFAM" id="SSF49599">
    <property type="entry name" value="TRAF domain-like"/>
    <property type="match status" value="1"/>
</dbReference>
<dbReference type="CDD" id="cd00121">
    <property type="entry name" value="MATH"/>
    <property type="match status" value="1"/>
</dbReference>
<dbReference type="GO" id="GO:0030163">
    <property type="term" value="P:protein catabolic process"/>
    <property type="evidence" value="ECO:0007669"/>
    <property type="project" value="UniProtKB-ARBA"/>
</dbReference>
<evidence type="ECO:0000259" key="1">
    <source>
        <dbReference type="PROSITE" id="PS50097"/>
    </source>
</evidence>
<organism evidence="3 4">
    <name type="scientific">Cyclotella atomus</name>
    <dbReference type="NCBI Taxonomy" id="382360"/>
    <lineage>
        <taxon>Eukaryota</taxon>
        <taxon>Sar</taxon>
        <taxon>Stramenopiles</taxon>
        <taxon>Ochrophyta</taxon>
        <taxon>Bacillariophyta</taxon>
        <taxon>Coscinodiscophyceae</taxon>
        <taxon>Thalassiosirophycidae</taxon>
        <taxon>Stephanodiscales</taxon>
        <taxon>Stephanodiscaceae</taxon>
        <taxon>Cyclotella</taxon>
    </lineage>
</organism>